<dbReference type="FunFam" id="3.40.50.200:FF:000007">
    <property type="entry name" value="Subtilisin-like serine protease"/>
    <property type="match status" value="1"/>
</dbReference>
<evidence type="ECO:0000313" key="9">
    <source>
        <dbReference type="EMBL" id="KAK8129139.1"/>
    </source>
</evidence>
<feature type="active site" description="Charge relay system" evidence="5">
    <location>
        <position position="369"/>
    </location>
</feature>
<dbReference type="InterPro" id="IPR050131">
    <property type="entry name" value="Peptidase_S8_subtilisin-like"/>
</dbReference>
<dbReference type="PANTHER" id="PTHR43806">
    <property type="entry name" value="PEPTIDASE S8"/>
    <property type="match status" value="1"/>
</dbReference>
<feature type="chain" id="PRO_5043519492" description="Peptidase S8/S53 domain-containing protein" evidence="7">
    <location>
        <begin position="26"/>
        <end position="426"/>
    </location>
</feature>
<keyword evidence="3 5" id="KW-0378">Hydrolase</keyword>
<dbReference type="GO" id="GO:0004252">
    <property type="term" value="F:serine-type endopeptidase activity"/>
    <property type="evidence" value="ECO:0007669"/>
    <property type="project" value="UniProtKB-UniRule"/>
</dbReference>
<dbReference type="InterPro" id="IPR036852">
    <property type="entry name" value="Peptidase_S8/S53_dom_sf"/>
</dbReference>
<dbReference type="GO" id="GO:0006508">
    <property type="term" value="P:proteolysis"/>
    <property type="evidence" value="ECO:0007669"/>
    <property type="project" value="UniProtKB-KW"/>
</dbReference>
<dbReference type="PRINTS" id="PR00723">
    <property type="entry name" value="SUBTILISIN"/>
</dbReference>
<dbReference type="AlphaFoldDB" id="A0AAW0R5T1"/>
<evidence type="ECO:0000256" key="7">
    <source>
        <dbReference type="SAM" id="SignalP"/>
    </source>
</evidence>
<dbReference type="Proteomes" id="UP001392437">
    <property type="component" value="Unassembled WGS sequence"/>
</dbReference>
<dbReference type="CDD" id="cd04077">
    <property type="entry name" value="Peptidases_S8_PCSK9_ProteinaseK_like"/>
    <property type="match status" value="1"/>
</dbReference>
<sequence length="426" mass="44854">MASILRSTVSAVLLLLLLSPLGIDAAPTPDLAVANPDATNIVPDSYIVKYRQDASYDALRESQQTIEDLAALYPPLGLPVSASSSSPLLLNFFNISSAFFGFHLQAADAATVRRIAADPAVEYVLYDTYVTHAGRPTRQPGALAGLARISQAQPLSERDDGDYRYDSSAGEGVTVYVIDSGIYVDHPDFEGRARHGYNSIDRNSDSHDDNGHGTNVAGIVGSATYGVAKRAELVAVKVLDASSWGTWAGIIDGMQWASDDIKYRRRSVGRAVINMSIQSDRVDAMNDMVDAIHDSGIPVVVCAGNYNKDASTISPASATSAITVGAIDAMNDNKADFSDYGSVVDVFAPGVRIVSTSHNGGTSTYSGTSQAAPHVAGIAALLMSSEGLTDPDEIASRINSLASDTGASVQQNVRSTTNLIANNGFK</sequence>
<comment type="caution">
    <text evidence="9">The sequence shown here is derived from an EMBL/GenBank/DDBJ whole genome shotgun (WGS) entry which is preliminary data.</text>
</comment>
<evidence type="ECO:0000256" key="2">
    <source>
        <dbReference type="ARBA" id="ARBA00022670"/>
    </source>
</evidence>
<dbReference type="PROSITE" id="PS51892">
    <property type="entry name" value="SUBTILASE"/>
    <property type="match status" value="1"/>
</dbReference>
<keyword evidence="10" id="KW-1185">Reference proteome</keyword>
<dbReference type="Pfam" id="PF00082">
    <property type="entry name" value="Peptidase_S8"/>
    <property type="match status" value="1"/>
</dbReference>
<dbReference type="InterPro" id="IPR034193">
    <property type="entry name" value="PCSK9_ProteinaseK-like"/>
</dbReference>
<dbReference type="PROSITE" id="PS00136">
    <property type="entry name" value="SUBTILASE_ASP"/>
    <property type="match status" value="1"/>
</dbReference>
<evidence type="ECO:0000259" key="8">
    <source>
        <dbReference type="Pfam" id="PF00082"/>
    </source>
</evidence>
<reference evidence="9 10" key="1">
    <citation type="submission" date="2023-01" db="EMBL/GenBank/DDBJ databases">
        <title>Analysis of 21 Apiospora genomes using comparative genomics revels a genus with tremendous synthesis potential of carbohydrate active enzymes and secondary metabolites.</title>
        <authorList>
            <person name="Sorensen T."/>
        </authorList>
    </citation>
    <scope>NUCLEOTIDE SEQUENCE [LARGE SCALE GENOMIC DNA]</scope>
    <source>
        <strain evidence="9 10">CBS 117206</strain>
    </source>
</reference>
<keyword evidence="4 5" id="KW-0720">Serine protease</keyword>
<organism evidence="9 10">
    <name type="scientific">Apiospora kogelbergensis</name>
    <dbReference type="NCBI Taxonomy" id="1337665"/>
    <lineage>
        <taxon>Eukaryota</taxon>
        <taxon>Fungi</taxon>
        <taxon>Dikarya</taxon>
        <taxon>Ascomycota</taxon>
        <taxon>Pezizomycotina</taxon>
        <taxon>Sordariomycetes</taxon>
        <taxon>Xylariomycetidae</taxon>
        <taxon>Amphisphaeriales</taxon>
        <taxon>Apiosporaceae</taxon>
        <taxon>Apiospora</taxon>
    </lineage>
</organism>
<feature type="active site" description="Charge relay system" evidence="5">
    <location>
        <position position="212"/>
    </location>
</feature>
<keyword evidence="2 5" id="KW-0645">Protease</keyword>
<dbReference type="EMBL" id="JAQQWP010000002">
    <property type="protein sequence ID" value="KAK8129139.1"/>
    <property type="molecule type" value="Genomic_DNA"/>
</dbReference>
<evidence type="ECO:0000256" key="1">
    <source>
        <dbReference type="ARBA" id="ARBA00011073"/>
    </source>
</evidence>
<comment type="similarity">
    <text evidence="1 5 6">Belongs to the peptidase S8 family.</text>
</comment>
<dbReference type="InterPro" id="IPR022398">
    <property type="entry name" value="Peptidase_S8_His-AS"/>
</dbReference>
<feature type="active site" description="Charge relay system" evidence="5">
    <location>
        <position position="179"/>
    </location>
</feature>
<keyword evidence="7" id="KW-0732">Signal</keyword>
<evidence type="ECO:0000313" key="10">
    <source>
        <dbReference type="Proteomes" id="UP001392437"/>
    </source>
</evidence>
<accession>A0AAW0R5T1</accession>
<name>A0AAW0R5T1_9PEZI</name>
<dbReference type="SUPFAM" id="SSF52743">
    <property type="entry name" value="Subtilisin-like"/>
    <property type="match status" value="1"/>
</dbReference>
<proteinExistence type="inferred from homology"/>
<evidence type="ECO:0000256" key="6">
    <source>
        <dbReference type="RuleBase" id="RU003355"/>
    </source>
</evidence>
<dbReference type="InterPro" id="IPR023827">
    <property type="entry name" value="Peptidase_S8_Asp-AS"/>
</dbReference>
<protein>
    <recommendedName>
        <fullName evidence="8">Peptidase S8/S53 domain-containing protein</fullName>
    </recommendedName>
</protein>
<evidence type="ECO:0000256" key="3">
    <source>
        <dbReference type="ARBA" id="ARBA00022801"/>
    </source>
</evidence>
<dbReference type="Gene3D" id="3.40.50.200">
    <property type="entry name" value="Peptidase S8/S53 domain"/>
    <property type="match status" value="1"/>
</dbReference>
<dbReference type="PROSITE" id="PS00137">
    <property type="entry name" value="SUBTILASE_HIS"/>
    <property type="match status" value="1"/>
</dbReference>
<dbReference type="InterPro" id="IPR023828">
    <property type="entry name" value="Peptidase_S8_Ser-AS"/>
</dbReference>
<dbReference type="PROSITE" id="PS00138">
    <property type="entry name" value="SUBTILASE_SER"/>
    <property type="match status" value="1"/>
</dbReference>
<evidence type="ECO:0000256" key="5">
    <source>
        <dbReference type="PROSITE-ProRule" id="PRU01240"/>
    </source>
</evidence>
<dbReference type="InterPro" id="IPR000209">
    <property type="entry name" value="Peptidase_S8/S53_dom"/>
</dbReference>
<gene>
    <name evidence="9" type="ORF">PG999_001519</name>
</gene>
<feature type="domain" description="Peptidase S8/S53" evidence="8">
    <location>
        <begin position="170"/>
        <end position="402"/>
    </location>
</feature>
<dbReference type="InterPro" id="IPR015500">
    <property type="entry name" value="Peptidase_S8_subtilisin-rel"/>
</dbReference>
<dbReference type="PANTHER" id="PTHR43806:SF11">
    <property type="entry name" value="CEREVISIN-RELATED"/>
    <property type="match status" value="1"/>
</dbReference>
<feature type="signal peptide" evidence="7">
    <location>
        <begin position="1"/>
        <end position="25"/>
    </location>
</feature>
<evidence type="ECO:0000256" key="4">
    <source>
        <dbReference type="ARBA" id="ARBA00022825"/>
    </source>
</evidence>